<sequence length="306" mass="33501">MKRASSSLARILQCATLLLLAGAIAWLAWYRNRSPWLAGAGFAAIAAAYSGALAFEFLALRRVNRSDPVPQAGWATLARAWLAETLQAPRVFGWRQPFRWNAVADHLPAVPESGGRRGIVFVHGFICNRGFWTPWLRQVRRRGHPFAAVNLEPVFGSIDDYVAIIERAVTAVTLSSGLPPILVCHSMGGLAARAWLRAGPHARRVHRVVTIGTPHQGTWLARSSRSKNGRQMAQGSTWLRQLEADSASLPQPPFTCWYSNCDNVVFPSSTATLSGAQNLLVVGAAHVDLAFHPRVMAQTMALLDRL</sequence>
<dbReference type="Proteomes" id="UP001596037">
    <property type="component" value="Unassembled WGS sequence"/>
</dbReference>
<comment type="caution">
    <text evidence="3">The sequence shown here is derived from an EMBL/GenBank/DDBJ whole genome shotgun (WGS) entry which is preliminary data.</text>
</comment>
<feature type="transmembrane region" description="Helical" evidence="1">
    <location>
        <begin position="12"/>
        <end position="30"/>
    </location>
</feature>
<evidence type="ECO:0000313" key="4">
    <source>
        <dbReference type="Proteomes" id="UP001596037"/>
    </source>
</evidence>
<dbReference type="Pfam" id="PF12697">
    <property type="entry name" value="Abhydrolase_6"/>
    <property type="match status" value="1"/>
</dbReference>
<gene>
    <name evidence="3" type="ORF">ACFPOE_22010</name>
</gene>
<keyword evidence="1" id="KW-0812">Transmembrane</keyword>
<dbReference type="PANTHER" id="PTHR37946:SF1">
    <property type="entry name" value="SLL1969 PROTEIN"/>
    <property type="match status" value="1"/>
</dbReference>
<dbReference type="InterPro" id="IPR000073">
    <property type="entry name" value="AB_hydrolase_1"/>
</dbReference>
<evidence type="ECO:0000313" key="3">
    <source>
        <dbReference type="EMBL" id="MFC5500234.1"/>
    </source>
</evidence>
<reference evidence="4" key="1">
    <citation type="journal article" date="2019" name="Int. J. Syst. Evol. Microbiol.">
        <title>The Global Catalogue of Microorganisms (GCM) 10K type strain sequencing project: providing services to taxonomists for standard genome sequencing and annotation.</title>
        <authorList>
            <consortium name="The Broad Institute Genomics Platform"/>
            <consortium name="The Broad Institute Genome Sequencing Center for Infectious Disease"/>
            <person name="Wu L."/>
            <person name="Ma J."/>
        </authorList>
    </citation>
    <scope>NUCLEOTIDE SEQUENCE [LARGE SCALE GENOMIC DNA]</scope>
    <source>
        <strain evidence="4">CCUG 57401</strain>
    </source>
</reference>
<proteinExistence type="predicted"/>
<evidence type="ECO:0000259" key="2">
    <source>
        <dbReference type="Pfam" id="PF12697"/>
    </source>
</evidence>
<dbReference type="SUPFAM" id="SSF53474">
    <property type="entry name" value="alpha/beta-Hydrolases"/>
    <property type="match status" value="1"/>
</dbReference>
<name>A0ABW0NIL3_9BURK</name>
<evidence type="ECO:0000256" key="1">
    <source>
        <dbReference type="SAM" id="Phobius"/>
    </source>
</evidence>
<dbReference type="Gene3D" id="3.40.50.1820">
    <property type="entry name" value="alpha/beta hydrolase"/>
    <property type="match status" value="1"/>
</dbReference>
<accession>A0ABW0NIL3</accession>
<feature type="transmembrane region" description="Helical" evidence="1">
    <location>
        <begin position="36"/>
        <end position="58"/>
    </location>
</feature>
<organism evidence="3 4">
    <name type="scientific">Caenimonas terrae</name>
    <dbReference type="NCBI Taxonomy" id="696074"/>
    <lineage>
        <taxon>Bacteria</taxon>
        <taxon>Pseudomonadati</taxon>
        <taxon>Pseudomonadota</taxon>
        <taxon>Betaproteobacteria</taxon>
        <taxon>Burkholderiales</taxon>
        <taxon>Comamonadaceae</taxon>
        <taxon>Caenimonas</taxon>
    </lineage>
</organism>
<keyword evidence="1" id="KW-0472">Membrane</keyword>
<dbReference type="InterPro" id="IPR029058">
    <property type="entry name" value="AB_hydrolase_fold"/>
</dbReference>
<protein>
    <submittedName>
        <fullName evidence="3">Esterase/lipase family protein</fullName>
    </submittedName>
</protein>
<dbReference type="RefSeq" id="WP_376852486.1">
    <property type="nucleotide sequence ID" value="NZ_JBHSMF010000015.1"/>
</dbReference>
<keyword evidence="4" id="KW-1185">Reference proteome</keyword>
<dbReference type="PANTHER" id="PTHR37946">
    <property type="entry name" value="SLL1969 PROTEIN"/>
    <property type="match status" value="1"/>
</dbReference>
<keyword evidence="1" id="KW-1133">Transmembrane helix</keyword>
<dbReference type="EMBL" id="JBHSMF010000015">
    <property type="protein sequence ID" value="MFC5500234.1"/>
    <property type="molecule type" value="Genomic_DNA"/>
</dbReference>
<feature type="domain" description="AB hydrolase-1" evidence="2">
    <location>
        <begin position="119"/>
        <end position="239"/>
    </location>
</feature>